<evidence type="ECO:0000313" key="11">
    <source>
        <dbReference type="Proteomes" id="UP001236014"/>
    </source>
</evidence>
<protein>
    <submittedName>
        <fullName evidence="10">ABC transporter ATP-binding protein</fullName>
    </submittedName>
</protein>
<proteinExistence type="inferred from homology"/>
<dbReference type="InterPro" id="IPR027417">
    <property type="entry name" value="P-loop_NTPase"/>
</dbReference>
<organism evidence="10 11">
    <name type="scientific">Amycolatopsis carbonis</name>
    <dbReference type="NCBI Taxonomy" id="715471"/>
    <lineage>
        <taxon>Bacteria</taxon>
        <taxon>Bacillati</taxon>
        <taxon>Actinomycetota</taxon>
        <taxon>Actinomycetes</taxon>
        <taxon>Pseudonocardiales</taxon>
        <taxon>Pseudonocardiaceae</taxon>
        <taxon>Amycolatopsis</taxon>
    </lineage>
</organism>
<dbReference type="AlphaFoldDB" id="A0A9Y2IAD7"/>
<dbReference type="InterPro" id="IPR017871">
    <property type="entry name" value="ABC_transporter-like_CS"/>
</dbReference>
<dbReference type="NCBIfam" id="TIGR01727">
    <property type="entry name" value="oligo_HPY"/>
    <property type="match status" value="1"/>
</dbReference>
<evidence type="ECO:0000256" key="7">
    <source>
        <dbReference type="ARBA" id="ARBA00023136"/>
    </source>
</evidence>
<keyword evidence="5" id="KW-0547">Nucleotide-binding</keyword>
<dbReference type="Pfam" id="PF08352">
    <property type="entry name" value="oligo_HPY"/>
    <property type="match status" value="1"/>
</dbReference>
<evidence type="ECO:0000256" key="5">
    <source>
        <dbReference type="ARBA" id="ARBA00022741"/>
    </source>
</evidence>
<feature type="region of interest" description="Disordered" evidence="8">
    <location>
        <begin position="301"/>
        <end position="327"/>
    </location>
</feature>
<dbReference type="Gene3D" id="3.40.50.300">
    <property type="entry name" value="P-loop containing nucleotide triphosphate hydrolases"/>
    <property type="match status" value="1"/>
</dbReference>
<dbReference type="InterPro" id="IPR003439">
    <property type="entry name" value="ABC_transporter-like_ATP-bd"/>
</dbReference>
<keyword evidence="11" id="KW-1185">Reference proteome</keyword>
<sequence>MSADLLEIDDLGCSLPVRGEWRAVLDGVSLSVGAGRTIGIVGESGSGKSMLTRAVLGLAPPGARVTGSARLAGEDITSPGRHLQRRLLGTRMAVVFQDPMTALNPVVRIGRQLTEPMRFHLGLDRAAARARAVDLLVKVGIPDPDQKLRQYPHQLSGGMRQRVTIAAALSCDPEILFADEATTALDVTVQKQILDLLGEIQRERDMALVLISHDLGVIAGRTDDVFVMYGGRLVERAPTELFFTRHRHRYSAALVESIIRRDHPRHGEFRTIPGAPPLPGAVAGCPFGPRCLAVGDECRESTPPLRQDTGNSRQAHRCIHPVNGDLR</sequence>
<evidence type="ECO:0000256" key="8">
    <source>
        <dbReference type="SAM" id="MobiDB-lite"/>
    </source>
</evidence>
<comment type="subcellular location">
    <subcellularLocation>
        <location evidence="1">Cell membrane</location>
        <topology evidence="1">Peripheral membrane protein</topology>
    </subcellularLocation>
</comment>
<keyword evidence="7" id="KW-0472">Membrane</keyword>
<reference evidence="10 11" key="1">
    <citation type="submission" date="2023-06" db="EMBL/GenBank/DDBJ databases">
        <authorList>
            <person name="Oyuntsetseg B."/>
            <person name="Kim S.B."/>
        </authorList>
    </citation>
    <scope>NUCLEOTIDE SEQUENCE [LARGE SCALE GENOMIC DNA]</scope>
    <source>
        <strain evidence="10 11">2-15</strain>
    </source>
</reference>
<evidence type="ECO:0000256" key="6">
    <source>
        <dbReference type="ARBA" id="ARBA00022840"/>
    </source>
</evidence>
<dbReference type="GO" id="GO:0005886">
    <property type="term" value="C:plasma membrane"/>
    <property type="evidence" value="ECO:0007669"/>
    <property type="project" value="UniProtKB-SubCell"/>
</dbReference>
<dbReference type="InterPro" id="IPR013563">
    <property type="entry name" value="Oligopep_ABC_C"/>
</dbReference>
<dbReference type="GO" id="GO:0016887">
    <property type="term" value="F:ATP hydrolysis activity"/>
    <property type="evidence" value="ECO:0007669"/>
    <property type="project" value="InterPro"/>
</dbReference>
<dbReference type="SUPFAM" id="SSF52540">
    <property type="entry name" value="P-loop containing nucleoside triphosphate hydrolases"/>
    <property type="match status" value="1"/>
</dbReference>
<dbReference type="PANTHER" id="PTHR43297:SF2">
    <property type="entry name" value="DIPEPTIDE TRANSPORT ATP-BINDING PROTEIN DPPD"/>
    <property type="match status" value="1"/>
</dbReference>
<dbReference type="SMART" id="SM00382">
    <property type="entry name" value="AAA"/>
    <property type="match status" value="1"/>
</dbReference>
<comment type="similarity">
    <text evidence="2">Belongs to the ABC transporter superfamily.</text>
</comment>
<keyword evidence="4" id="KW-1003">Cell membrane</keyword>
<dbReference type="GO" id="GO:0005524">
    <property type="term" value="F:ATP binding"/>
    <property type="evidence" value="ECO:0007669"/>
    <property type="project" value="UniProtKB-KW"/>
</dbReference>
<evidence type="ECO:0000259" key="9">
    <source>
        <dbReference type="PROSITE" id="PS50893"/>
    </source>
</evidence>
<dbReference type="PROSITE" id="PS00211">
    <property type="entry name" value="ABC_TRANSPORTER_1"/>
    <property type="match status" value="1"/>
</dbReference>
<dbReference type="CDD" id="cd03257">
    <property type="entry name" value="ABC_NikE_OppD_transporters"/>
    <property type="match status" value="1"/>
</dbReference>
<dbReference type="EMBL" id="CP127294">
    <property type="protein sequence ID" value="WIX75631.1"/>
    <property type="molecule type" value="Genomic_DNA"/>
</dbReference>
<evidence type="ECO:0000256" key="1">
    <source>
        <dbReference type="ARBA" id="ARBA00004202"/>
    </source>
</evidence>
<dbReference type="FunFam" id="3.40.50.300:FF:000016">
    <property type="entry name" value="Oligopeptide ABC transporter ATP-binding component"/>
    <property type="match status" value="1"/>
</dbReference>
<evidence type="ECO:0000256" key="3">
    <source>
        <dbReference type="ARBA" id="ARBA00022448"/>
    </source>
</evidence>
<dbReference type="Pfam" id="PF00005">
    <property type="entry name" value="ABC_tran"/>
    <property type="match status" value="1"/>
</dbReference>
<dbReference type="InterPro" id="IPR003593">
    <property type="entry name" value="AAA+_ATPase"/>
</dbReference>
<evidence type="ECO:0000313" key="10">
    <source>
        <dbReference type="EMBL" id="WIX75631.1"/>
    </source>
</evidence>
<evidence type="ECO:0000256" key="4">
    <source>
        <dbReference type="ARBA" id="ARBA00022475"/>
    </source>
</evidence>
<dbReference type="Proteomes" id="UP001236014">
    <property type="component" value="Chromosome"/>
</dbReference>
<dbReference type="RefSeq" id="WP_285966396.1">
    <property type="nucleotide sequence ID" value="NZ_CP127294.1"/>
</dbReference>
<name>A0A9Y2IAD7_9PSEU</name>
<keyword evidence="3" id="KW-0813">Transport</keyword>
<feature type="domain" description="ABC transporter" evidence="9">
    <location>
        <begin position="6"/>
        <end position="255"/>
    </location>
</feature>
<dbReference type="KEGG" id="acab:QRX50_29525"/>
<dbReference type="PANTHER" id="PTHR43297">
    <property type="entry name" value="OLIGOPEPTIDE TRANSPORT ATP-BINDING PROTEIN APPD"/>
    <property type="match status" value="1"/>
</dbReference>
<evidence type="ECO:0000256" key="2">
    <source>
        <dbReference type="ARBA" id="ARBA00005417"/>
    </source>
</evidence>
<dbReference type="PROSITE" id="PS50893">
    <property type="entry name" value="ABC_TRANSPORTER_2"/>
    <property type="match status" value="1"/>
</dbReference>
<keyword evidence="6 10" id="KW-0067">ATP-binding</keyword>
<dbReference type="GO" id="GO:0015833">
    <property type="term" value="P:peptide transport"/>
    <property type="evidence" value="ECO:0007669"/>
    <property type="project" value="InterPro"/>
</dbReference>
<accession>A0A9Y2IAD7</accession>
<dbReference type="InterPro" id="IPR050388">
    <property type="entry name" value="ABC_Ni/Peptide_Import"/>
</dbReference>
<gene>
    <name evidence="10" type="ORF">QRX50_29525</name>
</gene>